<evidence type="ECO:0000313" key="1">
    <source>
        <dbReference type="EMBL" id="SHK10317.1"/>
    </source>
</evidence>
<sequence length="49" mass="5884">MVTFKLFLKSILRAYRKLPKIKKILSYPLRKILIACVFIREYTDKTILP</sequence>
<gene>
    <name evidence="1" type="ORF">SAMN04487908_1553</name>
</gene>
<dbReference type="AlphaFoldDB" id="A0A1M6PQW0"/>
<proteinExistence type="predicted"/>
<name>A0A1M6PQW0_9FLAO</name>
<evidence type="ECO:0000313" key="2">
    <source>
        <dbReference type="Proteomes" id="UP000184172"/>
    </source>
</evidence>
<organism evidence="1 2">
    <name type="scientific">Aequorivita viscosa</name>
    <dbReference type="NCBI Taxonomy" id="797419"/>
    <lineage>
        <taxon>Bacteria</taxon>
        <taxon>Pseudomonadati</taxon>
        <taxon>Bacteroidota</taxon>
        <taxon>Flavobacteriia</taxon>
        <taxon>Flavobacteriales</taxon>
        <taxon>Flavobacteriaceae</taxon>
        <taxon>Aequorivita</taxon>
    </lineage>
</organism>
<accession>A0A1M6PQW0</accession>
<dbReference type="Proteomes" id="UP000184172">
    <property type="component" value="Unassembled WGS sequence"/>
</dbReference>
<dbReference type="EMBL" id="FQYV01000055">
    <property type="protein sequence ID" value="SHK10317.1"/>
    <property type="molecule type" value="Genomic_DNA"/>
</dbReference>
<reference evidence="2" key="1">
    <citation type="submission" date="2016-11" db="EMBL/GenBank/DDBJ databases">
        <authorList>
            <person name="Varghese N."/>
            <person name="Submissions S."/>
        </authorList>
    </citation>
    <scope>NUCLEOTIDE SEQUENCE [LARGE SCALE GENOMIC DNA]</scope>
    <source>
        <strain evidence="2">DSM 26349</strain>
    </source>
</reference>
<protein>
    <submittedName>
        <fullName evidence="1">Uncharacterized protein</fullName>
    </submittedName>
</protein>
<keyword evidence="2" id="KW-1185">Reference proteome</keyword>